<evidence type="ECO:0000313" key="4">
    <source>
        <dbReference type="Proteomes" id="UP001347146"/>
    </source>
</evidence>
<gene>
    <name evidence="3" type="ORF">VZC37_15645</name>
</gene>
<dbReference type="InterPro" id="IPR057037">
    <property type="entry name" value="TPR_rep_actino"/>
</dbReference>
<evidence type="ECO:0000256" key="1">
    <source>
        <dbReference type="SAM" id="MobiDB-lite"/>
    </source>
</evidence>
<accession>A0ABU7MGQ7</accession>
<evidence type="ECO:0000313" key="3">
    <source>
        <dbReference type="EMBL" id="MEE3851776.1"/>
    </source>
</evidence>
<name>A0ABU7MGQ7_9ACTN</name>
<feature type="region of interest" description="Disordered" evidence="1">
    <location>
        <begin position="793"/>
        <end position="821"/>
    </location>
</feature>
<keyword evidence="4" id="KW-1185">Reference proteome</keyword>
<feature type="domain" description="TPR repeat" evidence="2">
    <location>
        <begin position="213"/>
        <end position="457"/>
    </location>
</feature>
<comment type="caution">
    <text evidence="3">The sequence shown here is derived from an EMBL/GenBank/DDBJ whole genome shotgun (WGS) entry which is preliminary data.</text>
</comment>
<protein>
    <recommendedName>
        <fullName evidence="2">TPR repeat domain-containing protein</fullName>
    </recommendedName>
</protein>
<proteinExistence type="predicted"/>
<feature type="compositionally biased region" description="Basic and acidic residues" evidence="1">
    <location>
        <begin position="796"/>
        <end position="805"/>
    </location>
</feature>
<sequence>MTPTYDQVVAWQPELMQSVAQALRSLHESIEAEAPKVADPVLNLTAAQWKGVSRSAADGRATDETRWLKSISDRVTDLATTLESAQPGVRGAMDALQAAKGDADAEGYFLRTGDPGYGIDFDPSRTANPEAKYNAQTANDWHNRLLTLGQEADTAVSEASSALSAGLSALAGLTPSSIAQNSSTIDPGKAASDAQAIQNGTATPEQRARFEHAMRLTPEQLATLGRGQQIEIAPEQMRYMRLAAGAVDVGNGELSGIGAFDQFGTRPGDESARSALANGLQVISNPNVHSSAGNGGLAVLPQSIKDSLTDPNLVDKSRNGKGFFLNRVGDNAAIGRLLDTSSKEYMAGSDVNKKLMDVAQQYTNAQADYEQKHGPRPAGMGVDPFFDNMRFMKVDGELRLDDGGTTSIAGDIQDMLSVGDDKLAVHDAFSGESGQDFIHDLMTVQWTDDGAAAGTFVNTDSEDAFVTNPDDPNDVFQSKLTGGIMEKVAQYAHSHEGWESLKDIPGADNQSVGQVNPEFLRSLAGAMQPYAGELGGDNDPRSWVDMSEGPGPKGFNADNVIHGDGGADYEGSSRIFALMGTDTEAAKIFYGGAMDAVASEAREYADDPNDGSAADHITTMGTLRGLIDEGLTYASDDAAETAYDSAHRSWEIKKETFDTLMQGTSAVADSKFPGASAGLQAIRGELEGGFVGEEPQRTDFNPENYKADIGSRNGLEQGQNLGDLRQLIATSVPGDVRSQLDADFVNNRADWFNGDGSLKSPDQISGLVDENRQNKYVQSEISTGFETIVGQLDRTGNSDDNKLETHYNNVTGSSPEARRWE</sequence>
<dbReference type="Proteomes" id="UP001347146">
    <property type="component" value="Unassembled WGS sequence"/>
</dbReference>
<evidence type="ECO:0000259" key="2">
    <source>
        <dbReference type="Pfam" id="PF23275"/>
    </source>
</evidence>
<organism evidence="3 4">
    <name type="scientific">Gordonia sesuvii</name>
    <dbReference type="NCBI Taxonomy" id="3116777"/>
    <lineage>
        <taxon>Bacteria</taxon>
        <taxon>Bacillati</taxon>
        <taxon>Actinomycetota</taxon>
        <taxon>Actinomycetes</taxon>
        <taxon>Mycobacteriales</taxon>
        <taxon>Gordoniaceae</taxon>
        <taxon>Gordonia</taxon>
    </lineage>
</organism>
<reference evidence="3 4" key="1">
    <citation type="submission" date="2024-01" db="EMBL/GenBank/DDBJ databases">
        <title>Draft genome sequence of Gordonia sp. LSe1-13.</title>
        <authorList>
            <person name="Suphannarot A."/>
            <person name="Mingma R."/>
        </authorList>
    </citation>
    <scope>NUCLEOTIDE SEQUENCE [LARGE SCALE GENOMIC DNA]</scope>
    <source>
        <strain evidence="3 4">LSe1-13</strain>
    </source>
</reference>
<dbReference type="EMBL" id="JAZDUF010000004">
    <property type="protein sequence ID" value="MEE3851776.1"/>
    <property type="molecule type" value="Genomic_DNA"/>
</dbReference>
<dbReference type="RefSeq" id="WP_330433488.1">
    <property type="nucleotide sequence ID" value="NZ_JAZDUF010000004.1"/>
</dbReference>
<dbReference type="Pfam" id="PF23275">
    <property type="entry name" value="TPR_23"/>
    <property type="match status" value="1"/>
</dbReference>